<reference evidence="2 3" key="1">
    <citation type="submission" date="2015-04" db="EMBL/GenBank/DDBJ databases">
        <title>Draft genome of the roundworm Trichinella nativa.</title>
        <authorList>
            <person name="Mitreva M."/>
        </authorList>
    </citation>
    <scope>NUCLEOTIDE SEQUENCE [LARGE SCALE GENOMIC DNA]</scope>
    <source>
        <strain evidence="2 3">ISS45</strain>
    </source>
</reference>
<comment type="caution">
    <text evidence="2">The sequence shown here is derived from an EMBL/GenBank/DDBJ whole genome shotgun (WGS) entry which is preliminary data.</text>
</comment>
<feature type="compositionally biased region" description="Polar residues" evidence="1">
    <location>
        <begin position="111"/>
        <end position="123"/>
    </location>
</feature>
<dbReference type="Proteomes" id="UP000243006">
    <property type="component" value="Unassembled WGS sequence"/>
</dbReference>
<sequence length="136" mass="15063">MLPHNTAHKCSMFAFPVLRSVVVLPSTDCFPSVSVSKKTKILIEQAPAADVGDVFGVHRDNQKGKHDYFPTVIQLNRPDGTGRVVSTMTEGPVEPAGNEQKMKIKDEAQINRENNNKITNQTDFPPGNIYNISDNR</sequence>
<name>A0A1Y3EWN4_9BILA</name>
<gene>
    <name evidence="2" type="ORF">D917_06338</name>
</gene>
<dbReference type="AlphaFoldDB" id="A0A1Y3EWN4"/>
<feature type="compositionally biased region" description="Basic and acidic residues" evidence="1">
    <location>
        <begin position="100"/>
        <end position="110"/>
    </location>
</feature>
<accession>A0A1Y3EWN4</accession>
<evidence type="ECO:0000256" key="1">
    <source>
        <dbReference type="SAM" id="MobiDB-lite"/>
    </source>
</evidence>
<evidence type="ECO:0000313" key="2">
    <source>
        <dbReference type="EMBL" id="OUC48207.1"/>
    </source>
</evidence>
<feature type="region of interest" description="Disordered" evidence="1">
    <location>
        <begin position="79"/>
        <end position="136"/>
    </location>
</feature>
<proteinExistence type="predicted"/>
<protein>
    <submittedName>
        <fullName evidence="2">Uncharacterized protein</fullName>
    </submittedName>
</protein>
<dbReference type="EMBL" id="LVZM01002997">
    <property type="protein sequence ID" value="OUC48207.1"/>
    <property type="molecule type" value="Genomic_DNA"/>
</dbReference>
<organism evidence="2 3">
    <name type="scientific">Trichinella nativa</name>
    <dbReference type="NCBI Taxonomy" id="6335"/>
    <lineage>
        <taxon>Eukaryota</taxon>
        <taxon>Metazoa</taxon>
        <taxon>Ecdysozoa</taxon>
        <taxon>Nematoda</taxon>
        <taxon>Enoplea</taxon>
        <taxon>Dorylaimia</taxon>
        <taxon>Trichinellida</taxon>
        <taxon>Trichinellidae</taxon>
        <taxon>Trichinella</taxon>
    </lineage>
</organism>
<evidence type="ECO:0000313" key="3">
    <source>
        <dbReference type="Proteomes" id="UP000243006"/>
    </source>
</evidence>